<dbReference type="OrthoDB" id="9807535at2"/>
<dbReference type="AlphaFoldDB" id="A0A518B3W6"/>
<dbReference type="Gene3D" id="3.30.70.1060">
    <property type="entry name" value="Dimeric alpha+beta barrel"/>
    <property type="match status" value="1"/>
</dbReference>
<name>A0A518B3W6_9BACT</name>
<dbReference type="InterPro" id="IPR011008">
    <property type="entry name" value="Dimeric_a/b-barrel"/>
</dbReference>
<comment type="similarity">
    <text evidence="1">Belongs to the YciI family.</text>
</comment>
<dbReference type="PANTHER" id="PTHR35174">
    <property type="entry name" value="BLL7171 PROTEIN-RELATED"/>
    <property type="match status" value="1"/>
</dbReference>
<evidence type="ECO:0000259" key="2">
    <source>
        <dbReference type="Pfam" id="PF03795"/>
    </source>
</evidence>
<keyword evidence="4" id="KW-1185">Reference proteome</keyword>
<feature type="domain" description="YCII-related" evidence="2">
    <location>
        <begin position="1"/>
        <end position="112"/>
    </location>
</feature>
<evidence type="ECO:0000256" key="1">
    <source>
        <dbReference type="ARBA" id="ARBA00007689"/>
    </source>
</evidence>
<proteinExistence type="inferred from homology"/>
<gene>
    <name evidence="3" type="ORF">Pan216_24950</name>
</gene>
<dbReference type="SUPFAM" id="SSF54909">
    <property type="entry name" value="Dimeric alpha+beta barrel"/>
    <property type="match status" value="1"/>
</dbReference>
<dbReference type="EMBL" id="CP036279">
    <property type="protein sequence ID" value="QDU61634.1"/>
    <property type="molecule type" value="Genomic_DNA"/>
</dbReference>
<sequence length="118" mass="12970">MKYILLIYGEEGAWPEEEHRVAIEESVAVCHDLHAKGQYLDAAPLQPVATATCVRVREGKRIVSDGPFAETKEQLAGYFLVDVPNLDEAIAIASRIPGTHRGTAEIRPIHEVNGLPIE</sequence>
<reference evidence="3 4" key="1">
    <citation type="submission" date="2019-02" db="EMBL/GenBank/DDBJ databases">
        <title>Deep-cultivation of Planctomycetes and their phenomic and genomic characterization uncovers novel biology.</title>
        <authorList>
            <person name="Wiegand S."/>
            <person name="Jogler M."/>
            <person name="Boedeker C."/>
            <person name="Pinto D."/>
            <person name="Vollmers J."/>
            <person name="Rivas-Marin E."/>
            <person name="Kohn T."/>
            <person name="Peeters S.H."/>
            <person name="Heuer A."/>
            <person name="Rast P."/>
            <person name="Oberbeckmann S."/>
            <person name="Bunk B."/>
            <person name="Jeske O."/>
            <person name="Meyerdierks A."/>
            <person name="Storesund J.E."/>
            <person name="Kallscheuer N."/>
            <person name="Luecker S."/>
            <person name="Lage O.M."/>
            <person name="Pohl T."/>
            <person name="Merkel B.J."/>
            <person name="Hornburger P."/>
            <person name="Mueller R.-W."/>
            <person name="Bruemmer F."/>
            <person name="Labrenz M."/>
            <person name="Spormann A.M."/>
            <person name="Op den Camp H."/>
            <person name="Overmann J."/>
            <person name="Amann R."/>
            <person name="Jetten M.S.M."/>
            <person name="Mascher T."/>
            <person name="Medema M.H."/>
            <person name="Devos D.P."/>
            <person name="Kaster A.-K."/>
            <person name="Ovreas L."/>
            <person name="Rohde M."/>
            <person name="Galperin M.Y."/>
            <person name="Jogler C."/>
        </authorList>
    </citation>
    <scope>NUCLEOTIDE SEQUENCE [LARGE SCALE GENOMIC DNA]</scope>
    <source>
        <strain evidence="3 4">Pan216</strain>
    </source>
</reference>
<protein>
    <submittedName>
        <fullName evidence="3">YCII-related domain protein</fullName>
    </submittedName>
</protein>
<evidence type="ECO:0000313" key="3">
    <source>
        <dbReference type="EMBL" id="QDU61634.1"/>
    </source>
</evidence>
<dbReference type="RefSeq" id="WP_145258200.1">
    <property type="nucleotide sequence ID" value="NZ_CP036279.1"/>
</dbReference>
<dbReference type="Pfam" id="PF03795">
    <property type="entry name" value="YCII"/>
    <property type="match status" value="1"/>
</dbReference>
<dbReference type="KEGG" id="knv:Pan216_24950"/>
<organism evidence="3 4">
    <name type="scientific">Kolteria novifilia</name>
    <dbReference type="NCBI Taxonomy" id="2527975"/>
    <lineage>
        <taxon>Bacteria</taxon>
        <taxon>Pseudomonadati</taxon>
        <taxon>Planctomycetota</taxon>
        <taxon>Planctomycetia</taxon>
        <taxon>Kolteriales</taxon>
        <taxon>Kolteriaceae</taxon>
        <taxon>Kolteria</taxon>
    </lineage>
</organism>
<accession>A0A518B3W6</accession>
<evidence type="ECO:0000313" key="4">
    <source>
        <dbReference type="Proteomes" id="UP000317093"/>
    </source>
</evidence>
<dbReference type="InterPro" id="IPR005545">
    <property type="entry name" value="YCII"/>
</dbReference>
<dbReference type="Proteomes" id="UP000317093">
    <property type="component" value="Chromosome"/>
</dbReference>
<dbReference type="PANTHER" id="PTHR35174:SF3">
    <property type="entry name" value="BLL7171 PROTEIN"/>
    <property type="match status" value="1"/>
</dbReference>